<keyword evidence="8 14" id="KW-0249">Electron transport</keyword>
<dbReference type="GO" id="GO:0005886">
    <property type="term" value="C:plasma membrane"/>
    <property type="evidence" value="ECO:0007669"/>
    <property type="project" value="UniProtKB-SubCell"/>
</dbReference>
<dbReference type="GO" id="GO:0005507">
    <property type="term" value="F:copper ion binding"/>
    <property type="evidence" value="ECO:0007669"/>
    <property type="project" value="InterPro"/>
</dbReference>
<dbReference type="RefSeq" id="WP_093665542.1">
    <property type="nucleotide sequence ID" value="NZ_FOCF01000004.1"/>
</dbReference>
<dbReference type="InterPro" id="IPR036257">
    <property type="entry name" value="Cyt_c_oxidase_su2_TM_sf"/>
</dbReference>
<dbReference type="SUPFAM" id="SSF81464">
    <property type="entry name" value="Cytochrome c oxidase subunit II-like, transmembrane region"/>
    <property type="match status" value="1"/>
</dbReference>
<gene>
    <name evidence="20" type="ORF">SAMN05192583_2002</name>
</gene>
<dbReference type="InterPro" id="IPR002429">
    <property type="entry name" value="CcO_II-like_C"/>
</dbReference>
<evidence type="ECO:0000256" key="9">
    <source>
        <dbReference type="ARBA" id="ARBA00022989"/>
    </source>
</evidence>
<dbReference type="PROSITE" id="PS50857">
    <property type="entry name" value="COX2_CUA"/>
    <property type="match status" value="1"/>
</dbReference>
<dbReference type="PIRSF" id="PIRSF000292">
    <property type="entry name" value="Ubi_od_II"/>
    <property type="match status" value="1"/>
</dbReference>
<keyword evidence="4 14" id="KW-1003">Cell membrane</keyword>
<dbReference type="GO" id="GO:0042773">
    <property type="term" value="P:ATP synthesis coupled electron transport"/>
    <property type="evidence" value="ECO:0007669"/>
    <property type="project" value="TreeGrafter"/>
</dbReference>
<dbReference type="Pfam" id="PF06481">
    <property type="entry name" value="COX_ARM"/>
    <property type="match status" value="1"/>
</dbReference>
<reference evidence="21" key="1">
    <citation type="submission" date="2016-10" db="EMBL/GenBank/DDBJ databases">
        <authorList>
            <person name="Varghese N."/>
            <person name="Submissions S."/>
        </authorList>
    </citation>
    <scope>NUCLEOTIDE SEQUENCE [LARGE SCALE GENOMIC DNA]</scope>
    <source>
        <strain evidence="21">S6-262</strain>
    </source>
</reference>
<dbReference type="OrthoDB" id="9783445at2"/>
<feature type="chain" id="PRO_5011593870" description="Ubiquinol oxidase subunit 2" evidence="17">
    <location>
        <begin position="28"/>
        <end position="302"/>
    </location>
</feature>
<dbReference type="InterPro" id="IPR011759">
    <property type="entry name" value="Cyt_c_oxidase_su2_TM_dom"/>
</dbReference>
<protein>
    <recommendedName>
        <fullName evidence="14">Ubiquinol oxidase subunit 2</fullName>
    </recommendedName>
</protein>
<dbReference type="GO" id="GO:0009486">
    <property type="term" value="F:cytochrome bo3 ubiquinol oxidase activity"/>
    <property type="evidence" value="ECO:0007669"/>
    <property type="project" value="InterPro"/>
</dbReference>
<dbReference type="NCBIfam" id="TIGR01433">
    <property type="entry name" value="CyoA"/>
    <property type="match status" value="1"/>
</dbReference>
<organism evidence="20 21">
    <name type="scientific">Sphingomonas gellani</name>
    <dbReference type="NCBI Taxonomy" id="1166340"/>
    <lineage>
        <taxon>Bacteria</taxon>
        <taxon>Pseudomonadati</taxon>
        <taxon>Pseudomonadota</taxon>
        <taxon>Alphaproteobacteria</taxon>
        <taxon>Sphingomonadales</taxon>
        <taxon>Sphingomonadaceae</taxon>
        <taxon>Sphingomonas</taxon>
    </lineage>
</organism>
<dbReference type="AlphaFoldDB" id="A0A1H8DP30"/>
<dbReference type="InterPro" id="IPR008972">
    <property type="entry name" value="Cupredoxin"/>
</dbReference>
<sequence length="302" mass="32519">MQARAITATAMRAATVAALLAPLAGCAAGVLDPVGPVGHGERTILFNALAIMLAIVIPTMIATIAFAWWFRAGNTRARYRPDFVYSGQIELLVWSVPLLTILFLGGVIWTGSHELDPARPLTSRARPLEVQVVALDWKWLFIYPEQRIASVNRLVIPVGVPVHFTISSASVLNTFFVPRLGSQIYAMNGMRSQLNLQADKPGTYWGQSAHYSGDGFSDMNFRAFAVPVAQFGQWTAAAAGRGPVLDAATYRQFARQSQEVAPFTFRAVEPGLFDAVVARRLPPAPGPERGRGGTGVSPGDAG</sequence>
<dbReference type="STRING" id="1166340.SAMN05192583_2002"/>
<dbReference type="Gene3D" id="2.60.40.420">
    <property type="entry name" value="Cupredoxins - blue copper proteins"/>
    <property type="match status" value="1"/>
</dbReference>
<evidence type="ECO:0000259" key="18">
    <source>
        <dbReference type="PROSITE" id="PS50857"/>
    </source>
</evidence>
<evidence type="ECO:0000256" key="8">
    <source>
        <dbReference type="ARBA" id="ARBA00022982"/>
    </source>
</evidence>
<evidence type="ECO:0000256" key="7">
    <source>
        <dbReference type="ARBA" id="ARBA00022729"/>
    </source>
</evidence>
<evidence type="ECO:0000256" key="3">
    <source>
        <dbReference type="ARBA" id="ARBA00022448"/>
    </source>
</evidence>
<dbReference type="SUPFAM" id="SSF49503">
    <property type="entry name" value="Cupredoxins"/>
    <property type="match status" value="1"/>
</dbReference>
<feature type="region of interest" description="Disordered" evidence="15">
    <location>
        <begin position="280"/>
        <end position="302"/>
    </location>
</feature>
<evidence type="ECO:0000256" key="2">
    <source>
        <dbReference type="ARBA" id="ARBA00007866"/>
    </source>
</evidence>
<evidence type="ECO:0000256" key="15">
    <source>
        <dbReference type="SAM" id="MobiDB-lite"/>
    </source>
</evidence>
<feature type="signal peptide" evidence="17">
    <location>
        <begin position="1"/>
        <end position="27"/>
    </location>
</feature>
<keyword evidence="11 14" id="KW-0472">Membrane</keyword>
<keyword evidence="13" id="KW-0449">Lipoprotein</keyword>
<dbReference type="InterPro" id="IPR045187">
    <property type="entry name" value="CcO_II"/>
</dbReference>
<keyword evidence="5 14" id="KW-0679">Respiratory chain</keyword>
<evidence type="ECO:0000313" key="20">
    <source>
        <dbReference type="EMBL" id="SEN08973.1"/>
    </source>
</evidence>
<keyword evidence="9 16" id="KW-1133">Transmembrane helix</keyword>
<dbReference type="GO" id="GO:0016682">
    <property type="term" value="F:oxidoreductase activity, acting on diphenols and related substances as donors, oxygen as acceptor"/>
    <property type="evidence" value="ECO:0007669"/>
    <property type="project" value="InterPro"/>
</dbReference>
<keyword evidence="3 14" id="KW-0813">Transport</keyword>
<feature type="transmembrane region" description="Helical" evidence="16">
    <location>
        <begin position="44"/>
        <end position="70"/>
    </location>
</feature>
<feature type="domain" description="Cytochrome oxidase subunit II transmembrane region profile" evidence="19">
    <location>
        <begin position="22"/>
        <end position="119"/>
    </location>
</feature>
<evidence type="ECO:0000256" key="1">
    <source>
        <dbReference type="ARBA" id="ARBA00004651"/>
    </source>
</evidence>
<evidence type="ECO:0000256" key="12">
    <source>
        <dbReference type="ARBA" id="ARBA00023139"/>
    </source>
</evidence>
<keyword evidence="12" id="KW-0564">Palmitate</keyword>
<dbReference type="InterPro" id="IPR034227">
    <property type="entry name" value="CuRO_UO_II"/>
</dbReference>
<dbReference type="EMBL" id="FOCF01000004">
    <property type="protein sequence ID" value="SEN08973.1"/>
    <property type="molecule type" value="Genomic_DNA"/>
</dbReference>
<evidence type="ECO:0000256" key="16">
    <source>
        <dbReference type="SAM" id="Phobius"/>
    </source>
</evidence>
<feature type="transmembrane region" description="Helical" evidence="16">
    <location>
        <begin position="91"/>
        <end position="111"/>
    </location>
</feature>
<evidence type="ECO:0000256" key="5">
    <source>
        <dbReference type="ARBA" id="ARBA00022660"/>
    </source>
</evidence>
<dbReference type="PANTHER" id="PTHR22888">
    <property type="entry name" value="CYTOCHROME C OXIDASE, SUBUNIT II"/>
    <property type="match status" value="1"/>
</dbReference>
<evidence type="ECO:0000256" key="11">
    <source>
        <dbReference type="ARBA" id="ARBA00023136"/>
    </source>
</evidence>
<proteinExistence type="inferred from homology"/>
<dbReference type="GO" id="GO:0004129">
    <property type="term" value="F:cytochrome-c oxidase activity"/>
    <property type="evidence" value="ECO:0007669"/>
    <property type="project" value="UniProtKB-UniRule"/>
</dbReference>
<evidence type="ECO:0000256" key="4">
    <source>
        <dbReference type="ARBA" id="ARBA00022475"/>
    </source>
</evidence>
<feature type="compositionally biased region" description="Gly residues" evidence="15">
    <location>
        <begin position="292"/>
        <end position="302"/>
    </location>
</feature>
<dbReference type="PRINTS" id="PR01166">
    <property type="entry name" value="CYCOXIDASEII"/>
</dbReference>
<keyword evidence="7 17" id="KW-0732">Signal</keyword>
<dbReference type="PROSITE" id="PS50999">
    <property type="entry name" value="COX2_TM"/>
    <property type="match status" value="1"/>
</dbReference>
<accession>A0A1H8DP30</accession>
<name>A0A1H8DP30_9SPHN</name>
<keyword evidence="10 14" id="KW-0560">Oxidoreductase</keyword>
<evidence type="ECO:0000256" key="14">
    <source>
        <dbReference type="PIRNR" id="PIRNR000292"/>
    </source>
</evidence>
<dbReference type="PANTHER" id="PTHR22888:SF18">
    <property type="entry name" value="CYTOCHROME BO(3) UBIQUINOL OXIDASE SUBUNIT 2"/>
    <property type="match status" value="1"/>
</dbReference>
<keyword evidence="6 16" id="KW-0812">Transmembrane</keyword>
<keyword evidence="21" id="KW-1185">Reference proteome</keyword>
<dbReference type="Pfam" id="PF00116">
    <property type="entry name" value="COX2"/>
    <property type="match status" value="1"/>
</dbReference>
<dbReference type="InterPro" id="IPR010514">
    <property type="entry name" value="COX_ARM"/>
</dbReference>
<evidence type="ECO:0000256" key="13">
    <source>
        <dbReference type="ARBA" id="ARBA00023288"/>
    </source>
</evidence>
<evidence type="ECO:0000313" key="21">
    <source>
        <dbReference type="Proteomes" id="UP000199206"/>
    </source>
</evidence>
<dbReference type="Gene3D" id="1.10.287.90">
    <property type="match status" value="1"/>
</dbReference>
<dbReference type="Proteomes" id="UP000199206">
    <property type="component" value="Unassembled WGS sequence"/>
</dbReference>
<evidence type="ECO:0000259" key="19">
    <source>
        <dbReference type="PROSITE" id="PS50999"/>
    </source>
</evidence>
<comment type="subcellular location">
    <subcellularLocation>
        <location evidence="1">Cell membrane</location>
        <topology evidence="1">Multi-pass membrane protein</topology>
    </subcellularLocation>
</comment>
<comment type="similarity">
    <text evidence="2 14">Belongs to the cytochrome c oxidase subunit 2 family.</text>
</comment>
<feature type="domain" description="Cytochrome oxidase subunit II copper A binding" evidence="18">
    <location>
        <begin position="125"/>
        <end position="237"/>
    </location>
</feature>
<dbReference type="InterPro" id="IPR006333">
    <property type="entry name" value="Cyt_o_ubiquinol_oxidase_su2"/>
</dbReference>
<evidence type="ECO:0000256" key="10">
    <source>
        <dbReference type="ARBA" id="ARBA00023002"/>
    </source>
</evidence>
<evidence type="ECO:0000256" key="17">
    <source>
        <dbReference type="SAM" id="SignalP"/>
    </source>
</evidence>
<evidence type="ECO:0000256" key="6">
    <source>
        <dbReference type="ARBA" id="ARBA00022692"/>
    </source>
</evidence>
<dbReference type="CDD" id="cd04212">
    <property type="entry name" value="CuRO_UO_II"/>
    <property type="match status" value="1"/>
</dbReference>